<dbReference type="Pfam" id="PF24968">
    <property type="entry name" value="DUF7770"/>
    <property type="match status" value="1"/>
</dbReference>
<sequence length="180" mass="19944">MANAANTWNIHRTCTADVYNAVVQRYTLSGSPVVPQDKNSILHWRIFVNCLAHDGQSSITVRLDMIPGIDAGILTVASVQYELSASSVAHVSEVATATGKITVHELLKMLGQNGRNLYRFDENGTGCVWWCRTVLGDFERQELVSGGAVKRFDAYYQGKNHRNPKRFPLPTPLGTFYTIG</sequence>
<dbReference type="Proteomes" id="UP000054538">
    <property type="component" value="Unassembled WGS sequence"/>
</dbReference>
<organism evidence="2 3">
    <name type="scientific">Paxillus rubicundulus Ve08.2h10</name>
    <dbReference type="NCBI Taxonomy" id="930991"/>
    <lineage>
        <taxon>Eukaryota</taxon>
        <taxon>Fungi</taxon>
        <taxon>Dikarya</taxon>
        <taxon>Basidiomycota</taxon>
        <taxon>Agaricomycotina</taxon>
        <taxon>Agaricomycetes</taxon>
        <taxon>Agaricomycetidae</taxon>
        <taxon>Boletales</taxon>
        <taxon>Paxilineae</taxon>
        <taxon>Paxillaceae</taxon>
        <taxon>Paxillus</taxon>
    </lineage>
</organism>
<evidence type="ECO:0000313" key="3">
    <source>
        <dbReference type="Proteomes" id="UP000054538"/>
    </source>
</evidence>
<dbReference type="InParanoid" id="A0A0D0DQX9"/>
<reference evidence="2 3" key="1">
    <citation type="submission" date="2014-04" db="EMBL/GenBank/DDBJ databases">
        <authorList>
            <consortium name="DOE Joint Genome Institute"/>
            <person name="Kuo A."/>
            <person name="Kohler A."/>
            <person name="Jargeat P."/>
            <person name="Nagy L.G."/>
            <person name="Floudas D."/>
            <person name="Copeland A."/>
            <person name="Barry K.W."/>
            <person name="Cichocki N."/>
            <person name="Veneault-Fourrey C."/>
            <person name="LaButti K."/>
            <person name="Lindquist E.A."/>
            <person name="Lipzen A."/>
            <person name="Lundell T."/>
            <person name="Morin E."/>
            <person name="Murat C."/>
            <person name="Sun H."/>
            <person name="Tunlid A."/>
            <person name="Henrissat B."/>
            <person name="Grigoriev I.V."/>
            <person name="Hibbett D.S."/>
            <person name="Martin F."/>
            <person name="Nordberg H.P."/>
            <person name="Cantor M.N."/>
            <person name="Hua S.X."/>
        </authorList>
    </citation>
    <scope>NUCLEOTIDE SEQUENCE [LARGE SCALE GENOMIC DNA]</scope>
    <source>
        <strain evidence="2 3">Ve08.2h10</strain>
    </source>
</reference>
<feature type="domain" description="DUF7770" evidence="1">
    <location>
        <begin position="35"/>
        <end position="177"/>
    </location>
</feature>
<gene>
    <name evidence="2" type="ORF">PAXRUDRAFT_831755</name>
</gene>
<protein>
    <recommendedName>
        <fullName evidence="1">DUF7770 domain-containing protein</fullName>
    </recommendedName>
</protein>
<dbReference type="OrthoDB" id="3527137at2759"/>
<keyword evidence="3" id="KW-1185">Reference proteome</keyword>
<dbReference type="EMBL" id="KN825527">
    <property type="protein sequence ID" value="KIK89806.1"/>
    <property type="molecule type" value="Genomic_DNA"/>
</dbReference>
<dbReference type="AlphaFoldDB" id="A0A0D0DQX9"/>
<accession>A0A0D0DQX9</accession>
<evidence type="ECO:0000259" key="1">
    <source>
        <dbReference type="Pfam" id="PF24968"/>
    </source>
</evidence>
<name>A0A0D0DQX9_9AGAM</name>
<evidence type="ECO:0000313" key="2">
    <source>
        <dbReference type="EMBL" id="KIK89806.1"/>
    </source>
</evidence>
<proteinExistence type="predicted"/>
<dbReference type="HOGENOM" id="CLU_085826_1_0_1"/>
<dbReference type="InterPro" id="IPR056672">
    <property type="entry name" value="DUF7770"/>
</dbReference>
<reference evidence="3" key="2">
    <citation type="submission" date="2015-01" db="EMBL/GenBank/DDBJ databases">
        <title>Evolutionary Origins and Diversification of the Mycorrhizal Mutualists.</title>
        <authorList>
            <consortium name="DOE Joint Genome Institute"/>
            <consortium name="Mycorrhizal Genomics Consortium"/>
            <person name="Kohler A."/>
            <person name="Kuo A."/>
            <person name="Nagy L.G."/>
            <person name="Floudas D."/>
            <person name="Copeland A."/>
            <person name="Barry K.W."/>
            <person name="Cichocki N."/>
            <person name="Veneault-Fourrey C."/>
            <person name="LaButti K."/>
            <person name="Lindquist E.A."/>
            <person name="Lipzen A."/>
            <person name="Lundell T."/>
            <person name="Morin E."/>
            <person name="Murat C."/>
            <person name="Riley R."/>
            <person name="Ohm R."/>
            <person name="Sun H."/>
            <person name="Tunlid A."/>
            <person name="Henrissat B."/>
            <person name="Grigoriev I.V."/>
            <person name="Hibbett D.S."/>
            <person name="Martin F."/>
        </authorList>
    </citation>
    <scope>NUCLEOTIDE SEQUENCE [LARGE SCALE GENOMIC DNA]</scope>
    <source>
        <strain evidence="3">Ve08.2h10</strain>
    </source>
</reference>
<dbReference type="STRING" id="930991.A0A0D0DQX9"/>